<evidence type="ECO:0000313" key="1">
    <source>
        <dbReference type="EMBL" id="KUI60474.1"/>
    </source>
</evidence>
<dbReference type="EMBL" id="KN714752">
    <property type="protein sequence ID" value="KUI60474.1"/>
    <property type="molecule type" value="Genomic_DNA"/>
</dbReference>
<sequence>MPRFPSHHFTGCVARITSGHPEVHVAVQDGLRQRRVDLRVPLPGHKTPPLPVAEVDAQTGGGGGGGSLILVGCDDGLREAPRHPRRHRRQVRVLQPPVQPDDLDAGLAAVLDGRQQRGDGGEAVRVRTAGWVEEEVLHVDDDEDGLGWGDQDVGVGWSLGSLYFQGA</sequence>
<keyword evidence="2" id="KW-1185">Reference proteome</keyword>
<name>A0A194V9B4_CYTMA</name>
<dbReference type="Proteomes" id="UP000078576">
    <property type="component" value="Unassembled WGS sequence"/>
</dbReference>
<evidence type="ECO:0000313" key="2">
    <source>
        <dbReference type="Proteomes" id="UP000078576"/>
    </source>
</evidence>
<dbReference type="AlphaFoldDB" id="A0A194V9B4"/>
<reference evidence="2" key="1">
    <citation type="submission" date="2014-12" db="EMBL/GenBank/DDBJ databases">
        <title>Genome Sequence of Valsa Canker Pathogens Uncovers a Specific Adaption of Colonization on Woody Bark.</title>
        <authorList>
            <person name="Yin Z."/>
            <person name="Liu H."/>
            <person name="Gao X."/>
            <person name="Li Z."/>
            <person name="Song N."/>
            <person name="Ke X."/>
            <person name="Dai Q."/>
            <person name="Wu Y."/>
            <person name="Sun Y."/>
            <person name="Xu J.-R."/>
            <person name="Kang Z.K."/>
            <person name="Wang L."/>
            <person name="Huang L."/>
        </authorList>
    </citation>
    <scope>NUCLEOTIDE SEQUENCE [LARGE SCALE GENOMIC DNA]</scope>
    <source>
        <strain evidence="2">SXYL134</strain>
    </source>
</reference>
<gene>
    <name evidence="1" type="ORF">VP1G_07672</name>
</gene>
<accession>A0A194V9B4</accession>
<proteinExistence type="predicted"/>
<protein>
    <submittedName>
        <fullName evidence="1">Uncharacterized protein</fullName>
    </submittedName>
</protein>
<organism evidence="1 2">
    <name type="scientific">Cytospora mali</name>
    <name type="common">Apple Valsa canker fungus</name>
    <name type="synonym">Valsa mali</name>
    <dbReference type="NCBI Taxonomy" id="578113"/>
    <lineage>
        <taxon>Eukaryota</taxon>
        <taxon>Fungi</taxon>
        <taxon>Dikarya</taxon>
        <taxon>Ascomycota</taxon>
        <taxon>Pezizomycotina</taxon>
        <taxon>Sordariomycetes</taxon>
        <taxon>Sordariomycetidae</taxon>
        <taxon>Diaporthales</taxon>
        <taxon>Cytosporaceae</taxon>
        <taxon>Cytospora</taxon>
    </lineage>
</organism>